<proteinExistence type="predicted"/>
<protein>
    <submittedName>
        <fullName evidence="1">Uncharacterized protein</fullName>
    </submittedName>
</protein>
<reference evidence="1 2" key="1">
    <citation type="journal article" date="2022" name="Nat. Genet.">
        <title>Improved pea reference genome and pan-genome highlight genomic features and evolutionary characteristics.</title>
        <authorList>
            <person name="Yang T."/>
            <person name="Liu R."/>
            <person name="Luo Y."/>
            <person name="Hu S."/>
            <person name="Wang D."/>
            <person name="Wang C."/>
            <person name="Pandey M.K."/>
            <person name="Ge S."/>
            <person name="Xu Q."/>
            <person name="Li N."/>
            <person name="Li G."/>
            <person name="Huang Y."/>
            <person name="Saxena R.K."/>
            <person name="Ji Y."/>
            <person name="Li M."/>
            <person name="Yan X."/>
            <person name="He Y."/>
            <person name="Liu Y."/>
            <person name="Wang X."/>
            <person name="Xiang C."/>
            <person name="Varshney R.K."/>
            <person name="Ding H."/>
            <person name="Gao S."/>
            <person name="Zong X."/>
        </authorList>
    </citation>
    <scope>NUCLEOTIDE SEQUENCE [LARGE SCALE GENOMIC DNA]</scope>
    <source>
        <strain evidence="1 2">cv. Zhongwan 6</strain>
    </source>
</reference>
<accession>A0A9D5A3C2</accession>
<gene>
    <name evidence="1" type="ORF">KIW84_060066</name>
</gene>
<dbReference type="Proteomes" id="UP001058974">
    <property type="component" value="Chromosome 6"/>
</dbReference>
<dbReference type="AlphaFoldDB" id="A0A9D5A3C2"/>
<evidence type="ECO:0000313" key="2">
    <source>
        <dbReference type="Proteomes" id="UP001058974"/>
    </source>
</evidence>
<keyword evidence="2" id="KW-1185">Reference proteome</keyword>
<dbReference type="Gramene" id="Psat06G0006600-T1">
    <property type="protein sequence ID" value="KAI5392753.1"/>
    <property type="gene ID" value="KIW84_060066"/>
</dbReference>
<comment type="caution">
    <text evidence="1">The sequence shown here is derived from an EMBL/GenBank/DDBJ whole genome shotgun (WGS) entry which is preliminary data.</text>
</comment>
<evidence type="ECO:0000313" key="1">
    <source>
        <dbReference type="EMBL" id="KAI5392753.1"/>
    </source>
</evidence>
<dbReference type="EMBL" id="JAMSHJ010000006">
    <property type="protein sequence ID" value="KAI5392753.1"/>
    <property type="molecule type" value="Genomic_DNA"/>
</dbReference>
<sequence length="71" mass="7932">MKAAKAANAHEFISRMPEGYRTEVERVVQEALDKLMEGRMTNFGSSQALDCSRRRQHCSAATQKGCRNGKS</sequence>
<name>A0A9D5A3C2_PEA</name>
<organism evidence="1 2">
    <name type="scientific">Pisum sativum</name>
    <name type="common">Garden pea</name>
    <name type="synonym">Lathyrus oleraceus</name>
    <dbReference type="NCBI Taxonomy" id="3888"/>
    <lineage>
        <taxon>Eukaryota</taxon>
        <taxon>Viridiplantae</taxon>
        <taxon>Streptophyta</taxon>
        <taxon>Embryophyta</taxon>
        <taxon>Tracheophyta</taxon>
        <taxon>Spermatophyta</taxon>
        <taxon>Magnoliopsida</taxon>
        <taxon>eudicotyledons</taxon>
        <taxon>Gunneridae</taxon>
        <taxon>Pentapetalae</taxon>
        <taxon>rosids</taxon>
        <taxon>fabids</taxon>
        <taxon>Fabales</taxon>
        <taxon>Fabaceae</taxon>
        <taxon>Papilionoideae</taxon>
        <taxon>50 kb inversion clade</taxon>
        <taxon>NPAAA clade</taxon>
        <taxon>Hologalegina</taxon>
        <taxon>IRL clade</taxon>
        <taxon>Fabeae</taxon>
        <taxon>Lathyrus</taxon>
    </lineage>
</organism>